<feature type="domain" description="Beta-xylosidase C-terminal Concanavalin A-like" evidence="8">
    <location>
        <begin position="361"/>
        <end position="555"/>
    </location>
</feature>
<protein>
    <submittedName>
        <fullName evidence="9">Alpha-N-arabinofuranosidase</fullName>
    </submittedName>
</protein>
<evidence type="ECO:0000256" key="4">
    <source>
        <dbReference type="PIRSR" id="PIRSR606710-1"/>
    </source>
</evidence>
<dbReference type="Gene3D" id="2.60.120.200">
    <property type="match status" value="1"/>
</dbReference>
<comment type="caution">
    <text evidence="9">The sequence shown here is derived from an EMBL/GenBank/DDBJ whole genome shotgun (WGS) entry which is preliminary data.</text>
</comment>
<dbReference type="RefSeq" id="WP_104418667.1">
    <property type="nucleotide sequence ID" value="NZ_PTJC01000005.1"/>
</dbReference>
<feature type="site" description="Important for catalytic activity, responsible for pKa modulation of the active site Glu and correct orientation of both the proton donor and substrate" evidence="5">
    <location>
        <position position="150"/>
    </location>
</feature>
<evidence type="ECO:0000259" key="8">
    <source>
        <dbReference type="Pfam" id="PF17851"/>
    </source>
</evidence>
<feature type="signal peptide" evidence="7">
    <location>
        <begin position="1"/>
        <end position="20"/>
    </location>
</feature>
<dbReference type="Pfam" id="PF17851">
    <property type="entry name" value="GH43_C2"/>
    <property type="match status" value="1"/>
</dbReference>
<dbReference type="SUPFAM" id="SSF49899">
    <property type="entry name" value="Concanavalin A-like lectins/glucanases"/>
    <property type="match status" value="1"/>
</dbReference>
<dbReference type="InterPro" id="IPR051795">
    <property type="entry name" value="Glycosyl_Hydrlase_43"/>
</dbReference>
<dbReference type="CDD" id="cd18617">
    <property type="entry name" value="GH43_XynB-like"/>
    <property type="match status" value="1"/>
</dbReference>
<dbReference type="PANTHER" id="PTHR42812">
    <property type="entry name" value="BETA-XYLOSIDASE"/>
    <property type="match status" value="1"/>
</dbReference>
<feature type="active site" description="Proton donor" evidence="4">
    <location>
        <position position="216"/>
    </location>
</feature>
<comment type="similarity">
    <text evidence="1 6">Belongs to the glycosyl hydrolase 43 family.</text>
</comment>
<dbReference type="InterPro" id="IPR041542">
    <property type="entry name" value="GH43_C2"/>
</dbReference>
<evidence type="ECO:0000256" key="6">
    <source>
        <dbReference type="RuleBase" id="RU361187"/>
    </source>
</evidence>
<evidence type="ECO:0000256" key="5">
    <source>
        <dbReference type="PIRSR" id="PIRSR606710-2"/>
    </source>
</evidence>
<dbReference type="GO" id="GO:0005975">
    <property type="term" value="P:carbohydrate metabolic process"/>
    <property type="evidence" value="ECO:0007669"/>
    <property type="project" value="InterPro"/>
</dbReference>
<feature type="active site" description="Proton acceptor" evidence="4">
    <location>
        <position position="43"/>
    </location>
</feature>
<evidence type="ECO:0000256" key="1">
    <source>
        <dbReference type="ARBA" id="ARBA00009865"/>
    </source>
</evidence>
<proteinExistence type="inferred from homology"/>
<gene>
    <name evidence="9" type="ORF">CLV84_1058</name>
</gene>
<evidence type="ECO:0000256" key="2">
    <source>
        <dbReference type="ARBA" id="ARBA00022801"/>
    </source>
</evidence>
<dbReference type="GO" id="GO:0004553">
    <property type="term" value="F:hydrolase activity, hydrolyzing O-glycosyl compounds"/>
    <property type="evidence" value="ECO:0007669"/>
    <property type="project" value="InterPro"/>
</dbReference>
<reference evidence="9 10" key="1">
    <citation type="submission" date="2018-02" db="EMBL/GenBank/DDBJ databases">
        <title>Genomic Encyclopedia of Archaeal and Bacterial Type Strains, Phase II (KMG-II): from individual species to whole genera.</title>
        <authorList>
            <person name="Goeker M."/>
        </authorList>
    </citation>
    <scope>NUCLEOTIDE SEQUENCE [LARGE SCALE GENOMIC DNA]</scope>
    <source>
        <strain evidence="9 10">DSM 29526</strain>
    </source>
</reference>
<evidence type="ECO:0000313" key="10">
    <source>
        <dbReference type="Proteomes" id="UP000237662"/>
    </source>
</evidence>
<name>A0A2S6I9B6_9BACT</name>
<dbReference type="Gene3D" id="2.115.10.20">
    <property type="entry name" value="Glycosyl hydrolase domain, family 43"/>
    <property type="match status" value="1"/>
</dbReference>
<sequence>MRFPLLLLCSLLICAGCSENVVTTAETSAPEFQNPILAGFYPDPTICQANGKFYLTTSTFAYFPGLPIFESEDLVNWELIGHAMDRPSQLNTMGSGVSGGLFAPGMTFHDGVFYITCTNVSGGGNYIITATDPAGPWSEPTYLPEVNGIDPSLFFDEDGSMYIVYNSIPPGDSSLYSGHRTIRLYAIDRESLSVTGEQTLLVNGGTDLSQEPVWIEAPHIYHINDYYYLMCAEGGTGPQHSEVIFRSDSVRGPYEPWDQNPILTQRHLDPDREHPVSYAGHADMVELENGDWWAVFLAVRPYEGNYFNTGRDTWLAPVRWTDDGWPVINPDFEEVQFSYPTPLGTTVDATGDRFSGNIVFTDEFEGDSLNLRYLFLRTPQEKWYDLSDGELTLELRPETASGRGNPSFVGHRQHNMTGEASVLLDFEPSADNESAGLIAFQNERRFFYIAKTMADGQPVIQFKKSVDSREGGTEVIESAPAPEGPVQLRISFDGADYALSFAGADGDWQTLAEGLDGKYLSTDDAGGFVGVVLAPYATSDGQESDNTASFEWYRYAGNDAVYR</sequence>
<dbReference type="InterPro" id="IPR006710">
    <property type="entry name" value="Glyco_hydro_43"/>
</dbReference>
<keyword evidence="3 6" id="KW-0326">Glycosidase</keyword>
<dbReference type="OrthoDB" id="9801455at2"/>
<keyword evidence="2 6" id="KW-0378">Hydrolase</keyword>
<keyword evidence="7" id="KW-0732">Signal</keyword>
<dbReference type="InterPro" id="IPR013320">
    <property type="entry name" value="ConA-like_dom_sf"/>
</dbReference>
<accession>A0A2S6I9B6</accession>
<dbReference type="Pfam" id="PF04616">
    <property type="entry name" value="Glyco_hydro_43"/>
    <property type="match status" value="1"/>
</dbReference>
<evidence type="ECO:0000256" key="7">
    <source>
        <dbReference type="SAM" id="SignalP"/>
    </source>
</evidence>
<dbReference type="InterPro" id="IPR023296">
    <property type="entry name" value="Glyco_hydro_beta-prop_sf"/>
</dbReference>
<dbReference type="PANTHER" id="PTHR42812:SF12">
    <property type="entry name" value="BETA-XYLOSIDASE-RELATED"/>
    <property type="match status" value="1"/>
</dbReference>
<keyword evidence="10" id="KW-1185">Reference proteome</keyword>
<evidence type="ECO:0000313" key="9">
    <source>
        <dbReference type="EMBL" id="PPK88094.1"/>
    </source>
</evidence>
<dbReference type="Proteomes" id="UP000237662">
    <property type="component" value="Unassembled WGS sequence"/>
</dbReference>
<organism evidence="9 10">
    <name type="scientific">Neolewinella xylanilytica</name>
    <dbReference type="NCBI Taxonomy" id="1514080"/>
    <lineage>
        <taxon>Bacteria</taxon>
        <taxon>Pseudomonadati</taxon>
        <taxon>Bacteroidota</taxon>
        <taxon>Saprospiria</taxon>
        <taxon>Saprospirales</taxon>
        <taxon>Lewinellaceae</taxon>
        <taxon>Neolewinella</taxon>
    </lineage>
</organism>
<dbReference type="SUPFAM" id="SSF75005">
    <property type="entry name" value="Arabinanase/levansucrase/invertase"/>
    <property type="match status" value="1"/>
</dbReference>
<dbReference type="EMBL" id="PTJC01000005">
    <property type="protein sequence ID" value="PPK88094.1"/>
    <property type="molecule type" value="Genomic_DNA"/>
</dbReference>
<dbReference type="AlphaFoldDB" id="A0A2S6I9B6"/>
<evidence type="ECO:0000256" key="3">
    <source>
        <dbReference type="ARBA" id="ARBA00023295"/>
    </source>
</evidence>
<feature type="chain" id="PRO_5015778163" evidence="7">
    <location>
        <begin position="21"/>
        <end position="563"/>
    </location>
</feature>